<comment type="subcellular location">
    <subcellularLocation>
        <location evidence="1">Nucleus</location>
    </subcellularLocation>
</comment>
<dbReference type="EMBL" id="NBIV01000001">
    <property type="protein sequence ID" value="PXF49910.1"/>
    <property type="molecule type" value="Genomic_DNA"/>
</dbReference>
<feature type="compositionally biased region" description="Basic and acidic residues" evidence="4">
    <location>
        <begin position="1018"/>
        <end position="1034"/>
    </location>
</feature>
<dbReference type="GO" id="GO:0005654">
    <property type="term" value="C:nucleoplasm"/>
    <property type="evidence" value="ECO:0007669"/>
    <property type="project" value="TreeGrafter"/>
</dbReference>
<evidence type="ECO:0000313" key="5">
    <source>
        <dbReference type="EMBL" id="PXF49910.1"/>
    </source>
</evidence>
<dbReference type="GO" id="GO:0030691">
    <property type="term" value="C:Noc2p-Noc3p complex"/>
    <property type="evidence" value="ECO:0007669"/>
    <property type="project" value="TreeGrafter"/>
</dbReference>
<sequence length="1102" mass="122951">MGGTKTGKTPREERASENKAAAPDGETMVKKNSSAELKTPLQTPAKRIKMKASAFASKKASSRRKSRGIRNTPAKSPTNIAPRDLEASFNADEQGESVDDVLKQVKELMRSGKMSEDKRSKELMEALKKADETFNTTTEHGSSDSDEGPPKPLNSKASNGSTRKKRRRSELNITGDDEPVASTPHAKHKTKSPAQTPKLIQTSKLKTGIAPSEKTPNAANSARKAKTSKSERKQKVQSSRKTPRTAKKKKENADCSDDEPSASRLKADIEALKKDDPDFYKFLEENDAGLLEISDSDEEQDADDGAGKGEALLRGEAPKSKSSEGAKSPHKVAETGSARKKRQQDQKKKIVSQDGRGDNEANEESQEEKSDMDTSGQNVPNAVQDALHSTKKTTKVHEDSVGTSDSPETSADSEGDDEHELQSSEKTEDVREVPADITGYSESEDEHEAEKEAAAVLERPDSDAEEGEELETRSKQSQPSKTESTFVDMQYIRKLRQSLKSNRTSLKVCKDMLKLLRAGRDVIPKAKPLPENNEATKVPRSKPKRAYAKVHAEDEAEQGDFADDGRFSSGNITFASASAYQQAMSLAITGIQDVFDNILEKPSENVKSRDVLKKWNPTDHKRWAKVQVVFRPYVYHMIMMCNSIRDPGTLRFLFKRMEKFVPYMRGVEGLLKRIVRIAVRAWSSGVHDVSNATRLRAYLLLNHLAHGEGNAETVLRSCCNAFAKNIGAVCNPKTLPLIHFLVMCLVELFGIDMGASYTTAFSYLREMSISLRAVLTAKDGKEEVERLHNWSYINMLRLWSKVLGRYGSEDELRPLIYPYVQISLGVLRVYPSPRTHPMRIHIASYLSDLTAETGVFIPVIPHLLTILRSSELRRTPDRGYTKVIEWRTILRVSDDVVKTRLFLTGLVDRVVHEMSRYFAIVSKHPSFPELTHLPCVTLKRFAKEFQVATWKVLLTSMVEKLRQSSDIITRARSRADFSPHGALSPEGMLASVPGLDDGFKTPIQRFFEVEDTRLSKEGRLRDEKSKNSVEDTRSAESSSGESEDMEEQKAVAPARKKRKRSKSSTGNAPLLRLPDPERDEDDKDQLAELVLDTDDSGDERDD</sequence>
<dbReference type="GO" id="GO:0042273">
    <property type="term" value="P:ribosomal large subunit biogenesis"/>
    <property type="evidence" value="ECO:0007669"/>
    <property type="project" value="TreeGrafter"/>
</dbReference>
<feature type="compositionally biased region" description="Basic and acidic residues" evidence="4">
    <location>
        <begin position="420"/>
        <end position="434"/>
    </location>
</feature>
<dbReference type="GO" id="GO:0005730">
    <property type="term" value="C:nucleolus"/>
    <property type="evidence" value="ECO:0007669"/>
    <property type="project" value="TreeGrafter"/>
</dbReference>
<protein>
    <submittedName>
        <fullName evidence="5">Nucleolar complex protein 2-like</fullName>
    </submittedName>
</protein>
<evidence type="ECO:0000313" key="6">
    <source>
        <dbReference type="Proteomes" id="UP000247409"/>
    </source>
</evidence>
<reference evidence="5 6" key="1">
    <citation type="journal article" date="2018" name="Mol. Biol. Evol.">
        <title>Analysis of the draft genome of the red seaweed Gracilariopsis chorda provides insights into genome size evolution in Rhodophyta.</title>
        <authorList>
            <person name="Lee J."/>
            <person name="Yang E.C."/>
            <person name="Graf L."/>
            <person name="Yang J.H."/>
            <person name="Qiu H."/>
            <person name="Zel Zion U."/>
            <person name="Chan C.X."/>
            <person name="Stephens T.G."/>
            <person name="Weber A.P.M."/>
            <person name="Boo G.H."/>
            <person name="Boo S.M."/>
            <person name="Kim K.M."/>
            <person name="Shin Y."/>
            <person name="Jung M."/>
            <person name="Lee S.J."/>
            <person name="Yim H.S."/>
            <person name="Lee J.H."/>
            <person name="Bhattacharya D."/>
            <person name="Yoon H.S."/>
        </authorList>
    </citation>
    <scope>NUCLEOTIDE SEQUENCE [LARGE SCALE GENOMIC DNA]</scope>
    <source>
        <strain evidence="5 6">SKKU-2015</strain>
        <tissue evidence="5">Whole body</tissue>
    </source>
</reference>
<name>A0A2V3JBX8_9FLOR</name>
<feature type="compositionally biased region" description="Basic and acidic residues" evidence="4">
    <location>
        <begin position="265"/>
        <end position="278"/>
    </location>
</feature>
<feature type="compositionally biased region" description="Acidic residues" evidence="4">
    <location>
        <begin position="1091"/>
        <end position="1102"/>
    </location>
</feature>
<comment type="caution">
    <text evidence="5">The sequence shown here is derived from an EMBL/GenBank/DDBJ whole genome shotgun (WGS) entry which is preliminary data.</text>
</comment>
<dbReference type="PANTHER" id="PTHR12687">
    <property type="entry name" value="NUCLEOLAR COMPLEX 2 AND RAD4-RELATED"/>
    <property type="match status" value="1"/>
</dbReference>
<dbReference type="Proteomes" id="UP000247409">
    <property type="component" value="Unassembled WGS sequence"/>
</dbReference>
<feature type="compositionally biased region" description="Basic and acidic residues" evidence="4">
    <location>
        <begin position="305"/>
        <end position="324"/>
    </location>
</feature>
<dbReference type="PANTHER" id="PTHR12687:SF4">
    <property type="entry name" value="NUCLEOLAR COMPLEX PROTEIN 2 HOMOLOG"/>
    <property type="match status" value="1"/>
</dbReference>
<organism evidence="5 6">
    <name type="scientific">Gracilariopsis chorda</name>
    <dbReference type="NCBI Taxonomy" id="448386"/>
    <lineage>
        <taxon>Eukaryota</taxon>
        <taxon>Rhodophyta</taxon>
        <taxon>Florideophyceae</taxon>
        <taxon>Rhodymeniophycidae</taxon>
        <taxon>Gracilariales</taxon>
        <taxon>Gracilariaceae</taxon>
        <taxon>Gracilariopsis</taxon>
    </lineage>
</organism>
<feature type="region of interest" description="Disordered" evidence="4">
    <location>
        <begin position="1018"/>
        <end position="1102"/>
    </location>
</feature>
<dbReference type="InterPro" id="IPR005343">
    <property type="entry name" value="Noc2"/>
</dbReference>
<accession>A0A2V3JBX8</accession>
<feature type="compositionally biased region" description="Basic residues" evidence="4">
    <location>
        <begin position="241"/>
        <end position="250"/>
    </location>
</feature>
<feature type="region of interest" description="Disordered" evidence="4">
    <location>
        <begin position="291"/>
        <end position="485"/>
    </location>
</feature>
<feature type="region of interest" description="Disordered" evidence="4">
    <location>
        <begin position="526"/>
        <end position="545"/>
    </location>
</feature>
<comment type="similarity">
    <text evidence="2">Belongs to the NOC2 family.</text>
</comment>
<gene>
    <name evidence="5" type="ORF">BWQ96_00070</name>
</gene>
<dbReference type="AlphaFoldDB" id="A0A2V3JBX8"/>
<feature type="compositionally biased region" description="Polar residues" evidence="4">
    <location>
        <begin position="401"/>
        <end position="410"/>
    </location>
</feature>
<evidence type="ECO:0000256" key="3">
    <source>
        <dbReference type="ARBA" id="ARBA00023242"/>
    </source>
</evidence>
<evidence type="ECO:0000256" key="1">
    <source>
        <dbReference type="ARBA" id="ARBA00004123"/>
    </source>
</evidence>
<proteinExistence type="inferred from homology"/>
<evidence type="ECO:0000256" key="2">
    <source>
        <dbReference type="ARBA" id="ARBA00005907"/>
    </source>
</evidence>
<dbReference type="Pfam" id="PF03715">
    <property type="entry name" value="Noc2"/>
    <property type="match status" value="1"/>
</dbReference>
<feature type="region of interest" description="Disordered" evidence="4">
    <location>
        <begin position="1"/>
        <end position="278"/>
    </location>
</feature>
<keyword evidence="6" id="KW-1185">Reference proteome</keyword>
<evidence type="ECO:0000256" key="4">
    <source>
        <dbReference type="SAM" id="MobiDB-lite"/>
    </source>
</evidence>
<feature type="compositionally biased region" description="Acidic residues" evidence="4">
    <location>
        <begin position="294"/>
        <end position="304"/>
    </location>
</feature>
<dbReference type="GO" id="GO:0030690">
    <property type="term" value="C:Noc1p-Noc2p complex"/>
    <property type="evidence" value="ECO:0007669"/>
    <property type="project" value="TreeGrafter"/>
</dbReference>
<feature type="compositionally biased region" description="Polar residues" evidence="4">
    <location>
        <begin position="475"/>
        <end position="485"/>
    </location>
</feature>
<feature type="compositionally biased region" description="Basic and acidic residues" evidence="4">
    <location>
        <begin position="100"/>
        <end position="132"/>
    </location>
</feature>
<dbReference type="OrthoDB" id="10266662at2759"/>
<feature type="compositionally biased region" description="Basic and acidic residues" evidence="4">
    <location>
        <begin position="448"/>
        <end position="462"/>
    </location>
</feature>
<keyword evidence="3" id="KW-0539">Nucleus</keyword>
<feature type="compositionally biased region" description="Polar residues" evidence="4">
    <location>
        <begin position="192"/>
        <end position="205"/>
    </location>
</feature>
<feature type="compositionally biased region" description="Polar residues" evidence="4">
    <location>
        <begin position="30"/>
        <end position="42"/>
    </location>
</feature>
<dbReference type="STRING" id="448386.A0A2V3JBX8"/>